<reference evidence="1 2" key="1">
    <citation type="submission" date="2012-06" db="EMBL/GenBank/DDBJ databases">
        <title>Finished chromosome of genome of Crinalium epipsammum PCC 9333.</title>
        <authorList>
            <consortium name="US DOE Joint Genome Institute"/>
            <person name="Gugger M."/>
            <person name="Coursin T."/>
            <person name="Rippka R."/>
            <person name="Tandeau De Marsac N."/>
            <person name="Huntemann M."/>
            <person name="Wei C.-L."/>
            <person name="Han J."/>
            <person name="Detter J.C."/>
            <person name="Han C."/>
            <person name="Tapia R."/>
            <person name="Davenport K."/>
            <person name="Daligault H."/>
            <person name="Erkkila T."/>
            <person name="Gu W."/>
            <person name="Munk A.C.C."/>
            <person name="Teshima H."/>
            <person name="Xu Y."/>
            <person name="Chain P."/>
            <person name="Chen A."/>
            <person name="Krypides N."/>
            <person name="Mavromatis K."/>
            <person name="Markowitz V."/>
            <person name="Szeto E."/>
            <person name="Ivanova N."/>
            <person name="Mikhailova N."/>
            <person name="Ovchinnikova G."/>
            <person name="Pagani I."/>
            <person name="Pati A."/>
            <person name="Goodwin L."/>
            <person name="Peters L."/>
            <person name="Pitluck S."/>
            <person name="Woyke T."/>
            <person name="Kerfeld C."/>
        </authorList>
    </citation>
    <scope>NUCLEOTIDE SEQUENCE [LARGE SCALE GENOMIC DNA]</scope>
    <source>
        <strain evidence="1 2">PCC 9333</strain>
    </source>
</reference>
<keyword evidence="2" id="KW-1185">Reference proteome</keyword>
<gene>
    <name evidence="1" type="ORF">Cri9333_0643</name>
</gene>
<evidence type="ECO:0000313" key="2">
    <source>
        <dbReference type="Proteomes" id="UP000010472"/>
    </source>
</evidence>
<dbReference type="EMBL" id="CP003620">
    <property type="protein sequence ID" value="AFZ11586.1"/>
    <property type="molecule type" value="Genomic_DNA"/>
</dbReference>
<evidence type="ECO:0000313" key="1">
    <source>
        <dbReference type="EMBL" id="AFZ11586.1"/>
    </source>
</evidence>
<accession>K9VUH3</accession>
<dbReference type="AlphaFoldDB" id="K9VUH3"/>
<name>K9VUH3_9CYAN</name>
<organism evidence="1 2">
    <name type="scientific">Crinalium epipsammum PCC 9333</name>
    <dbReference type="NCBI Taxonomy" id="1173022"/>
    <lineage>
        <taxon>Bacteria</taxon>
        <taxon>Bacillati</taxon>
        <taxon>Cyanobacteriota</taxon>
        <taxon>Cyanophyceae</taxon>
        <taxon>Gomontiellales</taxon>
        <taxon>Gomontiellaceae</taxon>
        <taxon>Crinalium</taxon>
    </lineage>
</organism>
<dbReference type="Proteomes" id="UP000010472">
    <property type="component" value="Chromosome"/>
</dbReference>
<dbReference type="PATRIC" id="fig|1173022.3.peg.708"/>
<sequence>MQLIKSPQEFYAAIADLLELDDSLQGYYLGRAIKKLPYSSIIVLIDEAGLLFQDHLYTVCSWLRAMTDDYEFVLLALAASLIDLIDLETESGKTSPLYNVFYPLYL</sequence>
<protein>
    <submittedName>
        <fullName evidence="1">Uncharacterized protein</fullName>
    </submittedName>
</protein>
<dbReference type="HOGENOM" id="CLU_2218692_0_0_3"/>
<dbReference type="RefSeq" id="WP_015201720.1">
    <property type="nucleotide sequence ID" value="NC_019753.1"/>
</dbReference>
<dbReference type="KEGG" id="cep:Cri9333_0643"/>
<proteinExistence type="predicted"/>